<keyword evidence="1" id="KW-0150">Chloroplast</keyword>
<dbReference type="GeneID" id="14697930"/>
<dbReference type="RefSeq" id="YP_007517009.1">
    <property type="nucleotide sequence ID" value="NC_020460.2"/>
</dbReference>
<proteinExistence type="predicted"/>
<geneLocation type="chloroplast" evidence="1"/>
<accession>M1ETR7</accession>
<reference evidence="1" key="1">
    <citation type="submission" date="2011-12" db="EMBL/GenBank/DDBJ databases">
        <title>Comparative chloroplast genomics between Euglena taxa (Euglenophyta).</title>
        <authorList>
            <person name="Bennett M.S."/>
            <person name="Triemer R.E."/>
        </authorList>
    </citation>
    <scope>NUCLEOTIDE SEQUENCE</scope>
    <source>
        <strain evidence="1">NJ001</strain>
    </source>
</reference>
<keyword evidence="1" id="KW-0934">Plastid</keyword>
<protein>
    <submittedName>
        <fullName evidence="1">Uncharacterized protein</fullName>
    </submittedName>
</protein>
<organism evidence="1">
    <name type="scientific">Euglena viridis</name>
    <name type="common">Cercaria viridis</name>
    <dbReference type="NCBI Taxonomy" id="3040"/>
    <lineage>
        <taxon>Eukaryota</taxon>
        <taxon>Discoba</taxon>
        <taxon>Euglenozoa</taxon>
        <taxon>Euglenida</taxon>
        <taxon>Spirocuta</taxon>
        <taxon>Euglenophyceae</taxon>
        <taxon>Euglenales</taxon>
        <taxon>Euglenaceae</taxon>
        <taxon>Euglena</taxon>
    </lineage>
</organism>
<dbReference type="EMBL" id="JQ237893">
    <property type="protein sequence ID" value="AEY70782.1"/>
    <property type="molecule type" value="Genomic_DNA"/>
</dbReference>
<sequence length="119" mass="13979">MFEVMVSFNYRKVFGTKNYMKLRELHSTNFMRLLYETLATLYNPQSISQMSLEELMERFKDIIKSFENGKPIPDHLFIFAPKDCLSACFLGYAKYELNIPFIPLIEQNLLPSQSTSKFS</sequence>
<evidence type="ECO:0000313" key="1">
    <source>
        <dbReference type="EMBL" id="AEY70782.1"/>
    </source>
</evidence>
<dbReference type="AlphaFoldDB" id="M1ETR7"/>
<name>M1ETR7_EUGVI</name>